<dbReference type="Proteomes" id="UP000190286">
    <property type="component" value="Unassembled WGS sequence"/>
</dbReference>
<dbReference type="OrthoDB" id="9807907at2"/>
<organism evidence="2 3">
    <name type="scientific">Gemmiger formicilis</name>
    <dbReference type="NCBI Taxonomy" id="745368"/>
    <lineage>
        <taxon>Bacteria</taxon>
        <taxon>Bacillati</taxon>
        <taxon>Bacillota</taxon>
        <taxon>Clostridia</taxon>
        <taxon>Eubacteriales</taxon>
        <taxon>Gemmiger</taxon>
    </lineage>
</organism>
<proteinExistence type="predicted"/>
<reference evidence="2 3" key="1">
    <citation type="submission" date="2017-02" db="EMBL/GenBank/DDBJ databases">
        <authorList>
            <person name="Peterson S.W."/>
        </authorList>
    </citation>
    <scope>NUCLEOTIDE SEQUENCE [LARGE SCALE GENOMIC DNA]</scope>
    <source>
        <strain evidence="2 3">ATCC 27749</strain>
    </source>
</reference>
<dbReference type="Pfam" id="PF04326">
    <property type="entry name" value="SLFN_AlbA_2"/>
    <property type="match status" value="1"/>
</dbReference>
<keyword evidence="3" id="KW-1185">Reference proteome</keyword>
<dbReference type="InterPro" id="IPR007421">
    <property type="entry name" value="Schlafen_AlbA_2_dom"/>
</dbReference>
<gene>
    <name evidence="2" type="ORF">SAMN02745178_01844</name>
</gene>
<sequence>MSAFANTLGGALIFGIADDGQIVGLTEPDSDAEKISEIIKTRMEPIQ</sequence>
<dbReference type="STRING" id="745368.SAMN02745178_01844"/>
<evidence type="ECO:0000313" key="3">
    <source>
        <dbReference type="Proteomes" id="UP000190286"/>
    </source>
</evidence>
<evidence type="ECO:0000259" key="1">
    <source>
        <dbReference type="Pfam" id="PF04326"/>
    </source>
</evidence>
<dbReference type="AlphaFoldDB" id="A0A1T4XGC6"/>
<dbReference type="EMBL" id="FUYF01000010">
    <property type="protein sequence ID" value="SKA88604.1"/>
    <property type="molecule type" value="Genomic_DNA"/>
</dbReference>
<dbReference type="GO" id="GO:0003677">
    <property type="term" value="F:DNA binding"/>
    <property type="evidence" value="ECO:0007669"/>
    <property type="project" value="UniProtKB-KW"/>
</dbReference>
<accession>A0A1T4XGC6</accession>
<feature type="domain" description="Schlafen AlbA-2" evidence="1">
    <location>
        <begin position="2"/>
        <end position="45"/>
    </location>
</feature>
<protein>
    <submittedName>
        <fullName evidence="2">Putative DNA-binding domain-containing protein</fullName>
    </submittedName>
</protein>
<name>A0A1T4XGC6_9FIRM</name>
<evidence type="ECO:0000313" key="2">
    <source>
        <dbReference type="EMBL" id="SKA88604.1"/>
    </source>
</evidence>
<keyword evidence="2" id="KW-0238">DNA-binding</keyword>
<dbReference type="Gene3D" id="3.30.950.30">
    <property type="entry name" value="Schlafen, AAA domain"/>
    <property type="match status" value="1"/>
</dbReference>
<dbReference type="InterPro" id="IPR038461">
    <property type="entry name" value="Schlafen_AlbA_2_dom_sf"/>
</dbReference>